<dbReference type="Proteomes" id="UP000016922">
    <property type="component" value="Unassembled WGS sequence"/>
</dbReference>
<evidence type="ECO:0000256" key="1">
    <source>
        <dbReference type="SAM" id="SignalP"/>
    </source>
</evidence>
<organism evidence="2 3">
    <name type="scientific">Glarea lozoyensis (strain ATCC 20868 / MF5171)</name>
    <dbReference type="NCBI Taxonomy" id="1116229"/>
    <lineage>
        <taxon>Eukaryota</taxon>
        <taxon>Fungi</taxon>
        <taxon>Dikarya</taxon>
        <taxon>Ascomycota</taxon>
        <taxon>Pezizomycotina</taxon>
        <taxon>Leotiomycetes</taxon>
        <taxon>Helotiales</taxon>
        <taxon>Helotiaceae</taxon>
        <taxon>Glarea</taxon>
    </lineage>
</organism>
<sequence>MEIIGSLLHEFLHVFLLLHGCLGCMENWVEGGASGHGEAFLNTMHALYTEGIRLFGRNILGKESGCMVSLAIEIVHDGTPDAENNIPDEMLDRWDVWRPRLIQEVERRRGMERDEAVPDR</sequence>
<reference evidence="2 3" key="1">
    <citation type="journal article" date="2013" name="BMC Genomics">
        <title>Genomics-driven discovery of the pneumocandin biosynthetic gene cluster in the fungus Glarea lozoyensis.</title>
        <authorList>
            <person name="Chen L."/>
            <person name="Yue Q."/>
            <person name="Zhang X."/>
            <person name="Xiang M."/>
            <person name="Wang C."/>
            <person name="Li S."/>
            <person name="Che Y."/>
            <person name="Ortiz-Lopez F.J."/>
            <person name="Bills G.F."/>
            <person name="Liu X."/>
            <person name="An Z."/>
        </authorList>
    </citation>
    <scope>NUCLEOTIDE SEQUENCE [LARGE SCALE GENOMIC DNA]</scope>
    <source>
        <strain evidence="3">ATCC 20868 / MF5171</strain>
    </source>
</reference>
<dbReference type="KEGG" id="glz:GLAREA_03439"/>
<evidence type="ECO:0000313" key="3">
    <source>
        <dbReference type="Proteomes" id="UP000016922"/>
    </source>
</evidence>
<dbReference type="EMBL" id="KE145363">
    <property type="protein sequence ID" value="EPE30472.1"/>
    <property type="molecule type" value="Genomic_DNA"/>
</dbReference>
<feature type="signal peptide" evidence="1">
    <location>
        <begin position="1"/>
        <end position="23"/>
    </location>
</feature>
<evidence type="ECO:0000313" key="2">
    <source>
        <dbReference type="EMBL" id="EPE30472.1"/>
    </source>
</evidence>
<keyword evidence="1" id="KW-0732">Signal</keyword>
<dbReference type="RefSeq" id="XP_008081883.1">
    <property type="nucleotide sequence ID" value="XM_008083692.1"/>
</dbReference>
<gene>
    <name evidence="2" type="ORF">GLAREA_03439</name>
</gene>
<accession>S3CVN1</accession>
<dbReference type="AlphaFoldDB" id="S3CVN1"/>
<name>S3CVN1_GLAL2</name>
<feature type="chain" id="PRO_5004507802" evidence="1">
    <location>
        <begin position="24"/>
        <end position="120"/>
    </location>
</feature>
<protein>
    <submittedName>
        <fullName evidence="2">Uncharacterized protein</fullName>
    </submittedName>
</protein>
<proteinExistence type="predicted"/>
<dbReference type="HOGENOM" id="CLU_2049907_0_0_1"/>
<keyword evidence="3" id="KW-1185">Reference proteome</keyword>
<dbReference type="GeneID" id="19462494"/>